<organism evidence="5 7">
    <name type="scientific">Orrella dioscoreae</name>
    <dbReference type="NCBI Taxonomy" id="1851544"/>
    <lineage>
        <taxon>Bacteria</taxon>
        <taxon>Pseudomonadati</taxon>
        <taxon>Pseudomonadota</taxon>
        <taxon>Betaproteobacteria</taxon>
        <taxon>Burkholderiales</taxon>
        <taxon>Alcaligenaceae</taxon>
        <taxon>Orrella</taxon>
    </lineage>
</organism>
<feature type="transmembrane region" description="Helical" evidence="2">
    <location>
        <begin position="307"/>
        <end position="327"/>
    </location>
</feature>
<dbReference type="EMBL" id="FLRC01000022">
    <property type="protein sequence ID" value="SBT25761.1"/>
    <property type="molecule type" value="Genomic_DNA"/>
</dbReference>
<protein>
    <submittedName>
        <fullName evidence="5">Beta-propeller domains of methanol dehydrogenase type</fullName>
    </submittedName>
</protein>
<feature type="chain" id="PRO_5015062563" evidence="3">
    <location>
        <begin position="24"/>
        <end position="494"/>
    </location>
</feature>
<keyword evidence="2" id="KW-0472">Membrane</keyword>
<dbReference type="RefSeq" id="WP_067754297.1">
    <property type="nucleotide sequence ID" value="NZ_LT907988.1"/>
</dbReference>
<evidence type="ECO:0000313" key="5">
    <source>
        <dbReference type="EMBL" id="SBT25761.1"/>
    </source>
</evidence>
<evidence type="ECO:0000256" key="2">
    <source>
        <dbReference type="SAM" id="Phobius"/>
    </source>
</evidence>
<reference evidence="5 7" key="1">
    <citation type="submission" date="2016-06" db="EMBL/GenBank/DDBJ databases">
        <authorList>
            <person name="Kjaerup R.B."/>
            <person name="Dalgaard T.S."/>
            <person name="Juul-Madsen H.R."/>
        </authorList>
    </citation>
    <scope>NUCLEOTIDE SEQUENCE [LARGE SCALE GENOMIC DNA]</scope>
    <source>
        <strain evidence="5">Orrdi1</strain>
    </source>
</reference>
<dbReference type="AlphaFoldDB" id="A0A1C3K2N4"/>
<dbReference type="Proteomes" id="UP000078558">
    <property type="component" value="Chromosome I"/>
</dbReference>
<keyword evidence="7" id="KW-1185">Reference proteome</keyword>
<dbReference type="STRING" id="1851544.ODI_01388"/>
<keyword evidence="2" id="KW-1133">Transmembrane helix</keyword>
<feature type="compositionally biased region" description="Gly residues" evidence="1">
    <location>
        <begin position="468"/>
        <end position="494"/>
    </location>
</feature>
<keyword evidence="3" id="KW-0732">Signal</keyword>
<dbReference type="PANTHER" id="PTHR30373:SF2">
    <property type="entry name" value="UPF0603 PROTEIN YGCG"/>
    <property type="match status" value="1"/>
</dbReference>
<dbReference type="PANTHER" id="PTHR30373">
    <property type="entry name" value="UPF0603 PROTEIN YGCG"/>
    <property type="match status" value="1"/>
</dbReference>
<feature type="signal peptide" evidence="3">
    <location>
        <begin position="1"/>
        <end position="23"/>
    </location>
</feature>
<evidence type="ECO:0000313" key="6">
    <source>
        <dbReference type="EMBL" id="SOE52043.1"/>
    </source>
</evidence>
<dbReference type="InterPro" id="IPR007621">
    <property type="entry name" value="TPM_dom"/>
</dbReference>
<reference evidence="6 7" key="2">
    <citation type="submission" date="2017-08" db="EMBL/GenBank/DDBJ databases">
        <authorList>
            <person name="de Groot N.N."/>
        </authorList>
    </citation>
    <scope>NUCLEOTIDE SEQUENCE [LARGE SCALE GENOMIC DNA]</scope>
    <source>
        <strain evidence="6">Orrdi1</strain>
    </source>
</reference>
<dbReference type="KEGG" id="odi:ODI_R3877"/>
<dbReference type="Pfam" id="PF04536">
    <property type="entry name" value="TPM_phosphatase"/>
    <property type="match status" value="1"/>
</dbReference>
<accession>A0A1C3K2N4</accession>
<dbReference type="OrthoDB" id="9810918at2"/>
<evidence type="ECO:0000256" key="1">
    <source>
        <dbReference type="SAM" id="MobiDB-lite"/>
    </source>
</evidence>
<feature type="transmembrane region" description="Helical" evidence="2">
    <location>
        <begin position="195"/>
        <end position="214"/>
    </location>
</feature>
<feature type="region of interest" description="Disordered" evidence="1">
    <location>
        <begin position="460"/>
        <end position="494"/>
    </location>
</feature>
<name>A0A1C3K2N4_9BURK</name>
<evidence type="ECO:0000256" key="3">
    <source>
        <dbReference type="SAM" id="SignalP"/>
    </source>
</evidence>
<evidence type="ECO:0000259" key="4">
    <source>
        <dbReference type="Pfam" id="PF04536"/>
    </source>
</evidence>
<feature type="transmembrane region" description="Helical" evidence="2">
    <location>
        <begin position="235"/>
        <end position="256"/>
    </location>
</feature>
<feature type="transmembrane region" description="Helical" evidence="2">
    <location>
        <begin position="268"/>
        <end position="286"/>
    </location>
</feature>
<dbReference type="Gene3D" id="3.10.310.50">
    <property type="match status" value="1"/>
</dbReference>
<gene>
    <name evidence="5" type="ORF">ODI_01388</name>
    <name evidence="6" type="ORF">ODI_R3877</name>
</gene>
<proteinExistence type="predicted"/>
<evidence type="ECO:0000313" key="7">
    <source>
        <dbReference type="Proteomes" id="UP000078558"/>
    </source>
</evidence>
<sequence>MMRKTFGPLLATFIGLFWCLAAAAQYTVDTLPSPKAHGQDHYVSDPDGNLGAGTVAQIDALGKAIEAANGSEFAVVVVNDYEGDSDFAFAMDLFSHWGIGKQGADNGLLLFLAMDRREYRFITGYGLEGILPDALLGRIGESYLVPYLKDGNTDMAVLSAAKAVESVFLSPDNGLELAGLQAYRPTFWNRHAVPLRQTCLVLGIFTLAAVWMRLARKRVLKKHGFNDKQYSNYTLWFTLFTFLFVMFLSGFVIVFMEKVDSVYRMRNLPWFAGVFGVFLVLYQYYGSSGFLRKITRDEKTSLDMRVSFARLSLVPLLLSPLAYRAYFELARHSRHARQRDVPPAKPGTWTRIHRDTLKRDGQKKYLSEQQMKEENIRARSFEIWQDETGGIEVIAFAGDKASSFEECPKCKGLTLGKPEIKVREAATRSKTGTGEKIQSCEFCSFKVSLGMVVLARLSDPSSSSGSSGRRGGGGSSGGSFGGGSSGGGGAGGRW</sequence>
<dbReference type="EMBL" id="LT907988">
    <property type="protein sequence ID" value="SOE52043.1"/>
    <property type="molecule type" value="Genomic_DNA"/>
</dbReference>
<keyword evidence="2" id="KW-0812">Transmembrane</keyword>
<feature type="domain" description="TPM" evidence="4">
    <location>
        <begin position="43"/>
        <end position="165"/>
    </location>
</feature>